<dbReference type="Gene3D" id="2.130.10.130">
    <property type="entry name" value="Integrin alpha, N-terminal"/>
    <property type="match status" value="1"/>
</dbReference>
<feature type="signal peptide" evidence="2">
    <location>
        <begin position="1"/>
        <end position="21"/>
    </location>
</feature>
<dbReference type="EMBL" id="FXUB01000004">
    <property type="protein sequence ID" value="SMP14970.1"/>
    <property type="molecule type" value="Genomic_DNA"/>
</dbReference>
<dbReference type="Pfam" id="PF13517">
    <property type="entry name" value="FG-GAP_3"/>
    <property type="match status" value="1"/>
</dbReference>
<dbReference type="InterPro" id="IPR028994">
    <property type="entry name" value="Integrin_alpha_N"/>
</dbReference>
<organism evidence="3 4">
    <name type="scientific">Desulfurobacterium pacificum</name>
    <dbReference type="NCBI Taxonomy" id="240166"/>
    <lineage>
        <taxon>Bacteria</taxon>
        <taxon>Pseudomonadati</taxon>
        <taxon>Aquificota</taxon>
        <taxon>Aquificia</taxon>
        <taxon>Desulfurobacteriales</taxon>
        <taxon>Desulfurobacteriaceae</taxon>
        <taxon>Desulfurobacterium</taxon>
    </lineage>
</organism>
<accession>A0ABY1NPM1</accession>
<gene>
    <name evidence="3" type="ORF">SAMN06265339_1347</name>
</gene>
<evidence type="ECO:0000313" key="3">
    <source>
        <dbReference type="EMBL" id="SMP14970.1"/>
    </source>
</evidence>
<dbReference type="RefSeq" id="WP_283400801.1">
    <property type="nucleotide sequence ID" value="NZ_FXUB01000004.1"/>
</dbReference>
<proteinExistence type="predicted"/>
<evidence type="ECO:0000313" key="4">
    <source>
        <dbReference type="Proteomes" id="UP001157911"/>
    </source>
</evidence>
<sequence length="696" mass="78066">MRKNLLLTSLTLFFSFSAAFGVPPDPLMGKRVVEKVDLAFGSTETGKVFFFTMKEGEVVSYGSFSGVPFVKGSKLAAGNVEGFDYEELLVGVPKEAKHWDFYKGSLQVIENKGDTFKRIASYAYGISKYDAIVMAYPTSKRFKTLVIRGNAKKDTLEVYDLDRYLLSKINVGFERHDRLAAGDVDGDGADEVIFGDANKNRLVVYEIVKNKLLSKRFISNRKIGLIDREDRLACGDVDGDGKEEIIYLNGKRGRIFFLDERGKVKRVVRAAKDAVALTSGDLDGDGFAEVFWINPKREKIEGGHLVPTYRGLKWKYFTVKGVKAGEDDVLVTGDFRNTKLVLGEPFVKTITLKQIPVVVINDPPKEKSLFGPPNEALGKFFATYEHSKSTDSTTKVELKSSVSFSHTIKGEKRPLTSLFLRKVKYNIERTVSKSIEEGNYKRIVETVEEGLSADGYQDKAVVLISSYYAFFYPILSPKELAYVNGKQQYLLVTVPKATVKRIGVIYKSPVHLTGFVGSYPQHEDELYHYSPDNVIARGEMVISCGETRIGYTKVKETGMSSQSSIGSSTVKEENGQLRIPLYSTVKKLLPVNPSNKRSSKKEYYSFKVESHDLYLTDVNAIAVKSLGNWSWCSEQDKRYTVGVVIYTDSEDGHLIIDYYVPERGSYYKPLPKLNLPPVPLLLNPKSGKPLNFRLKL</sequence>
<keyword evidence="1 2" id="KW-0732">Signal</keyword>
<dbReference type="InterPro" id="IPR013517">
    <property type="entry name" value="FG-GAP"/>
</dbReference>
<name>A0ABY1NPM1_9BACT</name>
<reference evidence="3 4" key="1">
    <citation type="submission" date="2017-05" db="EMBL/GenBank/DDBJ databases">
        <authorList>
            <person name="Varghese N."/>
            <person name="Submissions S."/>
        </authorList>
    </citation>
    <scope>NUCLEOTIDE SEQUENCE [LARGE SCALE GENOMIC DNA]</scope>
    <source>
        <strain evidence="3 4">DSM 15522</strain>
    </source>
</reference>
<feature type="chain" id="PRO_5045305769" evidence="2">
    <location>
        <begin position="22"/>
        <end position="696"/>
    </location>
</feature>
<protein>
    <submittedName>
        <fullName evidence="3">Repeat domain-containing protein</fullName>
    </submittedName>
</protein>
<evidence type="ECO:0000256" key="2">
    <source>
        <dbReference type="SAM" id="SignalP"/>
    </source>
</evidence>
<keyword evidence="4" id="KW-1185">Reference proteome</keyword>
<comment type="caution">
    <text evidence="3">The sequence shown here is derived from an EMBL/GenBank/DDBJ whole genome shotgun (WGS) entry which is preliminary data.</text>
</comment>
<dbReference type="SUPFAM" id="SSF69318">
    <property type="entry name" value="Integrin alpha N-terminal domain"/>
    <property type="match status" value="1"/>
</dbReference>
<dbReference type="Proteomes" id="UP001157911">
    <property type="component" value="Unassembled WGS sequence"/>
</dbReference>
<evidence type="ECO:0000256" key="1">
    <source>
        <dbReference type="ARBA" id="ARBA00022729"/>
    </source>
</evidence>